<dbReference type="Proteomes" id="UP000807115">
    <property type="component" value="Chromosome 2"/>
</dbReference>
<dbReference type="AlphaFoldDB" id="A0A921UR43"/>
<evidence type="ECO:0000313" key="3">
    <source>
        <dbReference type="Proteomes" id="UP000807115"/>
    </source>
</evidence>
<sequence length="520" mass="57302">MDPSGAGEIAAAAKRAKPPWDTATSIAVDRLSALPDEILAEILLSVTSPDAVQTCVLSKRWCSLWKLLPDLHFPFFPKPAGSFRDALDDQQQDLQVRPLHLRDLKVEGHDHGQGDGDLPSSIATWLPAAARRVHGRFTLLVHGDPTRIAPDEDEAADAAVIVELPCFEQATSISIGLSFRGRLAFLPPDVAGVFSRLTDLWLERVQFQDPSALGDAISSARCPCLQTFHVCRGLGLEKLAVSSTSLLKLDLQKLHGLLELTVETPGLKELQVVDCFCTPAGETDQLPAPVISITAPELVALDWRDSITQDAIGFAHGLQHLRSLGTFLFFVYGDEDADSYNRDCVRILQGFRSIVTLTLILAVLDIDDDDEYLMEAITVLPDLTTLHLVIMSSGHCFGNSSLHVLRICTGIRKLVLELSSISESKEPCPFGCICRQQSNWQNKELALVCLQEIEIQGFGPSEHDSGFVEHLFDRATSLTKATIFFDESVTEGMAKELCWMFQLSSKVHIDLRYHNNKKVL</sequence>
<evidence type="ECO:0000313" key="2">
    <source>
        <dbReference type="EMBL" id="KAG0541437.1"/>
    </source>
</evidence>
<dbReference type="PANTHER" id="PTHR34709">
    <property type="entry name" value="OS10G0396666 PROTEIN"/>
    <property type="match status" value="1"/>
</dbReference>
<dbReference type="InterPro" id="IPR055312">
    <property type="entry name" value="FBL15-like"/>
</dbReference>
<accession>A0A921UR43</accession>
<dbReference type="SUPFAM" id="SSF81383">
    <property type="entry name" value="F-box domain"/>
    <property type="match status" value="1"/>
</dbReference>
<evidence type="ECO:0000259" key="1">
    <source>
        <dbReference type="Pfam" id="PF00646"/>
    </source>
</evidence>
<dbReference type="Pfam" id="PF00646">
    <property type="entry name" value="F-box"/>
    <property type="match status" value="1"/>
</dbReference>
<dbReference type="EMBL" id="CM027681">
    <property type="protein sequence ID" value="KAG0541437.1"/>
    <property type="molecule type" value="Genomic_DNA"/>
</dbReference>
<feature type="domain" description="F-box" evidence="1">
    <location>
        <begin position="31"/>
        <end position="69"/>
    </location>
</feature>
<dbReference type="InterPro" id="IPR001810">
    <property type="entry name" value="F-box_dom"/>
</dbReference>
<dbReference type="PANTHER" id="PTHR34709:SF74">
    <property type="entry name" value="F-BOX DOMAIN-CONTAINING PROTEIN"/>
    <property type="match status" value="1"/>
</dbReference>
<reference evidence="2" key="1">
    <citation type="journal article" date="2019" name="BMC Genomics">
        <title>A new reference genome for Sorghum bicolor reveals high levels of sequence similarity between sweet and grain genotypes: implications for the genetics of sugar metabolism.</title>
        <authorList>
            <person name="Cooper E.A."/>
            <person name="Brenton Z.W."/>
            <person name="Flinn B.S."/>
            <person name="Jenkins J."/>
            <person name="Shu S."/>
            <person name="Flowers D."/>
            <person name="Luo F."/>
            <person name="Wang Y."/>
            <person name="Xia P."/>
            <person name="Barry K."/>
            <person name="Daum C."/>
            <person name="Lipzen A."/>
            <person name="Yoshinaga Y."/>
            <person name="Schmutz J."/>
            <person name="Saski C."/>
            <person name="Vermerris W."/>
            <person name="Kresovich S."/>
        </authorList>
    </citation>
    <scope>NUCLEOTIDE SEQUENCE</scope>
</reference>
<reference evidence="2" key="2">
    <citation type="submission" date="2020-10" db="EMBL/GenBank/DDBJ databases">
        <authorList>
            <person name="Cooper E.A."/>
            <person name="Brenton Z.W."/>
            <person name="Flinn B.S."/>
            <person name="Jenkins J."/>
            <person name="Shu S."/>
            <person name="Flowers D."/>
            <person name="Luo F."/>
            <person name="Wang Y."/>
            <person name="Xia P."/>
            <person name="Barry K."/>
            <person name="Daum C."/>
            <person name="Lipzen A."/>
            <person name="Yoshinaga Y."/>
            <person name="Schmutz J."/>
            <person name="Saski C."/>
            <person name="Vermerris W."/>
            <person name="Kresovich S."/>
        </authorList>
    </citation>
    <scope>NUCLEOTIDE SEQUENCE</scope>
</reference>
<name>A0A921UR43_SORBI</name>
<comment type="caution">
    <text evidence="2">The sequence shown here is derived from an EMBL/GenBank/DDBJ whole genome shotgun (WGS) entry which is preliminary data.</text>
</comment>
<dbReference type="InterPro" id="IPR036047">
    <property type="entry name" value="F-box-like_dom_sf"/>
</dbReference>
<gene>
    <name evidence="2" type="ORF">BDA96_02G016600</name>
</gene>
<protein>
    <recommendedName>
        <fullName evidence="1">F-box domain-containing protein</fullName>
    </recommendedName>
</protein>
<organism evidence="2 3">
    <name type="scientific">Sorghum bicolor</name>
    <name type="common">Sorghum</name>
    <name type="synonym">Sorghum vulgare</name>
    <dbReference type="NCBI Taxonomy" id="4558"/>
    <lineage>
        <taxon>Eukaryota</taxon>
        <taxon>Viridiplantae</taxon>
        <taxon>Streptophyta</taxon>
        <taxon>Embryophyta</taxon>
        <taxon>Tracheophyta</taxon>
        <taxon>Spermatophyta</taxon>
        <taxon>Magnoliopsida</taxon>
        <taxon>Liliopsida</taxon>
        <taxon>Poales</taxon>
        <taxon>Poaceae</taxon>
        <taxon>PACMAD clade</taxon>
        <taxon>Panicoideae</taxon>
        <taxon>Andropogonodae</taxon>
        <taxon>Andropogoneae</taxon>
        <taxon>Sorghinae</taxon>
        <taxon>Sorghum</taxon>
    </lineage>
</organism>
<dbReference type="SUPFAM" id="SSF52047">
    <property type="entry name" value="RNI-like"/>
    <property type="match status" value="1"/>
</dbReference>
<proteinExistence type="predicted"/>